<evidence type="ECO:0000313" key="2">
    <source>
        <dbReference type="EMBL" id="EAQ12271.1"/>
    </source>
</evidence>
<dbReference type="OrthoDB" id="7853168at2"/>
<sequence length="195" mass="21659">MRAILVSLLLSSPAMAACPTKADLAEGVTLVRASPLFKVMYREEDGVLTEYRQMSRLEGEVRRASTYANALAVEQQESANGIISFDYMADMDAALKVDETGDFAAMFGLIVDGKRFGTGHYRLFYEGEGRVRIGDCVYDTWVLRNENAIEGMEPIHFLWDYAPDLGVVVRTEQVDPRGRTLSVVEYDGAVVGEIE</sequence>
<dbReference type="Proteomes" id="UP000002931">
    <property type="component" value="Unassembled WGS sequence"/>
</dbReference>
<protein>
    <submittedName>
        <fullName evidence="2">Uncharacterized protein</fullName>
    </submittedName>
</protein>
<dbReference type="AlphaFoldDB" id="A3VHT0"/>
<evidence type="ECO:0000256" key="1">
    <source>
        <dbReference type="SAM" id="SignalP"/>
    </source>
</evidence>
<keyword evidence="3" id="KW-1185">Reference proteome</keyword>
<dbReference type="RefSeq" id="WP_008330589.1">
    <property type="nucleotide sequence ID" value="NZ_CH902578.1"/>
</dbReference>
<dbReference type="HOGENOM" id="CLU_1394883_0_0_5"/>
<comment type="caution">
    <text evidence="2">The sequence shown here is derived from an EMBL/GenBank/DDBJ whole genome shotgun (WGS) entry which is preliminary data.</text>
</comment>
<dbReference type="STRING" id="314271.RB2654_08697"/>
<proteinExistence type="predicted"/>
<feature type="signal peptide" evidence="1">
    <location>
        <begin position="1"/>
        <end position="16"/>
    </location>
</feature>
<dbReference type="PROSITE" id="PS51257">
    <property type="entry name" value="PROKAR_LIPOPROTEIN"/>
    <property type="match status" value="1"/>
</dbReference>
<reference evidence="2 3" key="1">
    <citation type="journal article" date="2010" name="J. Bacteriol.">
        <title>Genome sequences of Pelagibaca bermudensis HTCC2601T and Maritimibacter alkaliphilus HTCC2654T, the type strains of two marine Roseobacter genera.</title>
        <authorList>
            <person name="Thrash J.C."/>
            <person name="Cho J.C."/>
            <person name="Ferriera S."/>
            <person name="Johnson J."/>
            <person name="Vergin K.L."/>
            <person name="Giovannoni S.J."/>
        </authorList>
    </citation>
    <scope>NUCLEOTIDE SEQUENCE [LARGE SCALE GENOMIC DNA]</scope>
    <source>
        <strain evidence="2 3">HTCC2654</strain>
    </source>
</reference>
<name>A3VHT0_9RHOB</name>
<gene>
    <name evidence="2" type="ORF">RB2654_08697</name>
</gene>
<dbReference type="EMBL" id="AAMT01000009">
    <property type="protein sequence ID" value="EAQ12271.1"/>
    <property type="molecule type" value="Genomic_DNA"/>
</dbReference>
<evidence type="ECO:0000313" key="3">
    <source>
        <dbReference type="Proteomes" id="UP000002931"/>
    </source>
</evidence>
<dbReference type="eggNOG" id="ENOG50338IZ">
    <property type="taxonomic scope" value="Bacteria"/>
</dbReference>
<feature type="chain" id="PRO_5002661135" evidence="1">
    <location>
        <begin position="17"/>
        <end position="195"/>
    </location>
</feature>
<keyword evidence="1" id="KW-0732">Signal</keyword>
<accession>A3VHT0</accession>
<organism evidence="2 3">
    <name type="scientific">Maritimibacter alkaliphilus HTCC2654</name>
    <dbReference type="NCBI Taxonomy" id="314271"/>
    <lineage>
        <taxon>Bacteria</taxon>
        <taxon>Pseudomonadati</taxon>
        <taxon>Pseudomonadota</taxon>
        <taxon>Alphaproteobacteria</taxon>
        <taxon>Rhodobacterales</taxon>
        <taxon>Roseobacteraceae</taxon>
        <taxon>Maritimibacter</taxon>
    </lineage>
</organism>